<protein>
    <submittedName>
        <fullName evidence="3">DUF459 domain-containing protein</fullName>
    </submittedName>
</protein>
<evidence type="ECO:0000256" key="1">
    <source>
        <dbReference type="SAM" id="MobiDB-lite"/>
    </source>
</evidence>
<evidence type="ECO:0000313" key="4">
    <source>
        <dbReference type="Proteomes" id="UP000632063"/>
    </source>
</evidence>
<reference evidence="3 4" key="2">
    <citation type="journal article" date="2021" name="Int. J. Syst. Evol. Microbiol.">
        <title>Roseibium litorale sp. nov., isolated from a tidal flat sediment and proposal for the reclassification of Labrenzia polysiphoniae as Roseibium polysiphoniae comb. nov.</title>
        <authorList>
            <person name="Liu Y."/>
            <person name="Pei T."/>
            <person name="Du J."/>
            <person name="Chao M."/>
            <person name="Deng M.R."/>
            <person name="Zhu H."/>
        </authorList>
    </citation>
    <scope>NUCLEOTIDE SEQUENCE [LARGE SCALE GENOMIC DNA]</scope>
    <source>
        <strain evidence="3 4">4C16A</strain>
    </source>
</reference>
<keyword evidence="2" id="KW-1133">Transmembrane helix</keyword>
<dbReference type="Pfam" id="PF04311">
    <property type="entry name" value="DUF459"/>
    <property type="match status" value="1"/>
</dbReference>
<keyword evidence="2" id="KW-0472">Membrane</keyword>
<dbReference type="SUPFAM" id="SSF52266">
    <property type="entry name" value="SGNH hydrolase"/>
    <property type="match status" value="1"/>
</dbReference>
<feature type="transmembrane region" description="Helical" evidence="2">
    <location>
        <begin position="23"/>
        <end position="43"/>
    </location>
</feature>
<accession>A0ABR9CSE8</accession>
<keyword evidence="2" id="KW-0812">Transmembrane</keyword>
<reference evidence="4" key="1">
    <citation type="submission" date="2020-09" db="EMBL/GenBank/DDBJ databases">
        <title>The genome sequence of strain Labrenzia suaedae 4C16A.</title>
        <authorList>
            <person name="Liu Y."/>
        </authorList>
    </citation>
    <scope>NUCLEOTIDE SEQUENCE [LARGE SCALE GENOMIC DNA]</scope>
    <source>
        <strain evidence="4">4C16A</strain>
    </source>
</reference>
<keyword evidence="4" id="KW-1185">Reference proteome</keyword>
<feature type="region of interest" description="Disordered" evidence="1">
    <location>
        <begin position="81"/>
        <end position="108"/>
    </location>
</feature>
<dbReference type="InterPro" id="IPR036514">
    <property type="entry name" value="SGNH_hydro_sf"/>
</dbReference>
<organism evidence="3 4">
    <name type="scientific">Roseibium litorale</name>
    <dbReference type="NCBI Taxonomy" id="2803841"/>
    <lineage>
        <taxon>Bacteria</taxon>
        <taxon>Pseudomonadati</taxon>
        <taxon>Pseudomonadota</taxon>
        <taxon>Alphaproteobacteria</taxon>
        <taxon>Hyphomicrobiales</taxon>
        <taxon>Stappiaceae</taxon>
        <taxon>Roseibium</taxon>
    </lineage>
</organism>
<sequence>MAVLTLLRKLADLIAGRVRRQGISWFVPGLLCGAICLGLWGLAAPDAVAQSSGGAVIRPAPGNSTGFRPLFRLFGFGETKRPARTRTSPSEAVKRPRAANTAPAFQAKPKDPDAGVILVAGDQMAKGVAEGLRYTLADKSMVRVDTLIHEKSGLAGAGVPDWGTEITARIRGEDVKAVVLMMGRHDLAVPFAGEPPVEFATADWEKAYSSKVSALVSSIRQERKQLIWVGLPPTGNPLTNTDFTLLNSLFQAGTEENRGKYVDVWDIFLTENGEYDSFGPDVDGKRARLRDADKVGFTWDGYRKVAFFVERELSRLLGGYGGMAFEGVEDDPNFIVLTGRTTAPEDQLLGGQDGNGPVPYEGVAVDAARRFFILGEARKGPEGRADSTVWKAPGGS</sequence>
<evidence type="ECO:0000313" key="3">
    <source>
        <dbReference type="EMBL" id="MBD8893807.1"/>
    </source>
</evidence>
<comment type="caution">
    <text evidence="3">The sequence shown here is derived from an EMBL/GenBank/DDBJ whole genome shotgun (WGS) entry which is preliminary data.</text>
</comment>
<dbReference type="InterPro" id="IPR007407">
    <property type="entry name" value="DUF459"/>
</dbReference>
<gene>
    <name evidence="3" type="ORF">IG616_19860</name>
</gene>
<name>A0ABR9CSE8_9HYPH</name>
<dbReference type="Gene3D" id="3.40.50.1110">
    <property type="entry name" value="SGNH hydrolase"/>
    <property type="match status" value="1"/>
</dbReference>
<dbReference type="Proteomes" id="UP000632063">
    <property type="component" value="Unassembled WGS sequence"/>
</dbReference>
<evidence type="ECO:0000256" key="2">
    <source>
        <dbReference type="SAM" id="Phobius"/>
    </source>
</evidence>
<dbReference type="EMBL" id="JACYXI010000016">
    <property type="protein sequence ID" value="MBD8893807.1"/>
    <property type="molecule type" value="Genomic_DNA"/>
</dbReference>
<proteinExistence type="predicted"/>